<accession>A0A4Y8KYL2</accession>
<evidence type="ECO:0000313" key="5">
    <source>
        <dbReference type="EMBL" id="TFD95549.1"/>
    </source>
</evidence>
<dbReference type="PANTHER" id="PTHR10628:SF30">
    <property type="entry name" value="EXO-ALPHA-SIALIDASE"/>
    <property type="match status" value="1"/>
</dbReference>
<dbReference type="SUPFAM" id="SSF50939">
    <property type="entry name" value="Sialidases"/>
    <property type="match status" value="1"/>
</dbReference>
<dbReference type="GO" id="GO:0004308">
    <property type="term" value="F:exo-alpha-sialidase activity"/>
    <property type="evidence" value="ECO:0007669"/>
    <property type="project" value="UniProtKB-EC"/>
</dbReference>
<dbReference type="Proteomes" id="UP000297861">
    <property type="component" value="Unassembled WGS sequence"/>
</dbReference>
<sequence length="1056" mass="116537">MADISIQRVNNNDTGYLSRKKLNENDELLAKSVNGKVDRSEMGNIAVGLKRYQADVAVINDLPMIGNEPGDGRKVLADLSPDGLPYIWLWDGSAWGRTPFTAFPKDIITQGNLTKVITPQTTTIPANAAVLDGIRNATVTSTLAYEKDIVPFDDSVLTIQDKYIGLSGVEVAQAGNCCSDFIKIPTGATAIVLPQVGSTAKATAFFEAKINLIKSIGGISGVWNKLTSIPIPARANYVRMTWLYGDAQTANNAIAFTGYFIVSAERENILRKTSRVETSSLMSKPQHIFPALRGSRFKNLSNTVYNEEVLTLHDQRVTVDGVSVLEGWSCTDFVPIPDNISSLIVTLIGSASPSVFFYGVNKTMISYTNGVASFWQSEYPIDIPAGAKYVRANWLSGNLKIQHDAVDFKMTFLAARTNFLFQEKGNLAAQDLLSKKVVKSYDSGILTLSNAMTIAGGIVSTVFCCSEYLRIPKNATHVLLPLTGSINTYHLFYNINKAVVDHTLRYCESGNWNKKMMIACPPDAEWLRVSWLIAAELVKENADEFSFAFYSDQNIIKNLNSQSDTLDSEVFGSEILTRIDTAILPNGNYAAQAGNVCSELIELKTSNIRKIFATLPGTQGRGLNCYDSSKTLLGTIYGYTGDWSTVYEFMPLQGTKYIAANWLNYSTGIKESAFAAFQIKVIYNSDCNTFISSRQPPYHYIQALDRTTFSSLGVPLYALRIPFADFTNAGTLIIGADVREGNAGDQTLISIGIARSTDKGKTFQNPQIIIPHTNQSEWDRAMDATILVDRNTGRIFVFCHRVPLKEMWETTHAVGSYSYDMTYVYSDDDGLTWSEPISLKSLFGENVVTMFGGVGNGITMENGTLVLPIQCKMATSNAGGANGDTGPMFNIQSGLLYSTDHGDTWVRSESLLPCYSSECNIVESQPGELVINARGYIGKRRIFKTRDLGKTWERMPSDRSLLEPSACQGAMHKVSIGHRSVGLFGNPRSSVNRLNYTVQMTDDYIHFKPLFELYKNYEFGYSCIFSDTKGNPFVAIERQGGSIDLFDLSEFRDVIF</sequence>
<protein>
    <recommendedName>
        <fullName evidence="3">exo-alpha-sialidase</fullName>
        <ecNumber evidence="3">3.2.1.18</ecNumber>
    </recommendedName>
</protein>
<organism evidence="5 6">
    <name type="scientific">Dysgonomonas capnocytophagoides</name>
    <dbReference type="NCBI Taxonomy" id="45254"/>
    <lineage>
        <taxon>Bacteria</taxon>
        <taxon>Pseudomonadati</taxon>
        <taxon>Bacteroidota</taxon>
        <taxon>Bacteroidia</taxon>
        <taxon>Bacteroidales</taxon>
        <taxon>Dysgonomonadaceae</taxon>
        <taxon>Dysgonomonas</taxon>
    </lineage>
</organism>
<dbReference type="EC" id="3.2.1.18" evidence="3"/>
<gene>
    <name evidence="5" type="ORF">E2605_11930</name>
</gene>
<dbReference type="InterPro" id="IPR026856">
    <property type="entry name" value="Sialidase_fam"/>
</dbReference>
<dbReference type="Gene3D" id="2.120.10.10">
    <property type="match status" value="1"/>
</dbReference>
<evidence type="ECO:0000259" key="4">
    <source>
        <dbReference type="Pfam" id="PF13859"/>
    </source>
</evidence>
<comment type="similarity">
    <text evidence="2">Belongs to the glycosyl hydrolase 33 family.</text>
</comment>
<dbReference type="InterPro" id="IPR036278">
    <property type="entry name" value="Sialidase_sf"/>
</dbReference>
<dbReference type="GO" id="GO:0006689">
    <property type="term" value="P:ganglioside catabolic process"/>
    <property type="evidence" value="ECO:0007669"/>
    <property type="project" value="TreeGrafter"/>
</dbReference>
<dbReference type="PANTHER" id="PTHR10628">
    <property type="entry name" value="SIALIDASE"/>
    <property type="match status" value="1"/>
</dbReference>
<dbReference type="GO" id="GO:0005737">
    <property type="term" value="C:cytoplasm"/>
    <property type="evidence" value="ECO:0007669"/>
    <property type="project" value="TreeGrafter"/>
</dbReference>
<dbReference type="AlphaFoldDB" id="A0A4Y8KYL2"/>
<dbReference type="GO" id="GO:0016020">
    <property type="term" value="C:membrane"/>
    <property type="evidence" value="ECO:0007669"/>
    <property type="project" value="TreeGrafter"/>
</dbReference>
<evidence type="ECO:0000256" key="2">
    <source>
        <dbReference type="ARBA" id="ARBA00009348"/>
    </source>
</evidence>
<proteinExistence type="inferred from homology"/>
<reference evidence="5 6" key="1">
    <citation type="submission" date="2019-03" db="EMBL/GenBank/DDBJ databases">
        <title>San Antonio Military Medical Center submission to MRSN (WRAIR), pending publication.</title>
        <authorList>
            <person name="Blyth D.M."/>
            <person name="Mccarthy S.L."/>
            <person name="Schall S.E."/>
            <person name="Stam J.A."/>
            <person name="Ong A.C."/>
            <person name="Mcgann P.T."/>
        </authorList>
    </citation>
    <scope>NUCLEOTIDE SEQUENCE [LARGE SCALE GENOMIC DNA]</scope>
    <source>
        <strain evidence="5 6">MRSN571793</strain>
    </source>
</reference>
<feature type="domain" description="Sialidase" evidence="4">
    <location>
        <begin position="734"/>
        <end position="988"/>
    </location>
</feature>
<evidence type="ECO:0000256" key="3">
    <source>
        <dbReference type="ARBA" id="ARBA00012733"/>
    </source>
</evidence>
<dbReference type="OrthoDB" id="7294637at2"/>
<comment type="caution">
    <text evidence="5">The sequence shown here is derived from an EMBL/GenBank/DDBJ whole genome shotgun (WGS) entry which is preliminary data.</text>
</comment>
<dbReference type="Pfam" id="PF13859">
    <property type="entry name" value="BNR_3"/>
    <property type="match status" value="1"/>
</dbReference>
<evidence type="ECO:0000256" key="1">
    <source>
        <dbReference type="ARBA" id="ARBA00000427"/>
    </source>
</evidence>
<name>A0A4Y8KYL2_9BACT</name>
<keyword evidence="6" id="KW-1185">Reference proteome</keyword>
<dbReference type="CDD" id="cd15482">
    <property type="entry name" value="Sialidase_non-viral"/>
    <property type="match status" value="1"/>
</dbReference>
<dbReference type="GO" id="GO:0009313">
    <property type="term" value="P:oligosaccharide catabolic process"/>
    <property type="evidence" value="ECO:0007669"/>
    <property type="project" value="TreeGrafter"/>
</dbReference>
<evidence type="ECO:0000313" key="6">
    <source>
        <dbReference type="Proteomes" id="UP000297861"/>
    </source>
</evidence>
<dbReference type="EMBL" id="SOML01000007">
    <property type="protein sequence ID" value="TFD95549.1"/>
    <property type="molecule type" value="Genomic_DNA"/>
</dbReference>
<dbReference type="RefSeq" id="WP_134436600.1">
    <property type="nucleotide sequence ID" value="NZ_SOML01000007.1"/>
</dbReference>
<comment type="catalytic activity">
    <reaction evidence="1">
        <text>Hydrolysis of alpha-(2-&gt;3)-, alpha-(2-&gt;6)-, alpha-(2-&gt;8)- glycosidic linkages of terminal sialic acid residues in oligosaccharides, glycoproteins, glycolipids, colominic acid and synthetic substrates.</text>
        <dbReference type="EC" id="3.2.1.18"/>
    </reaction>
</comment>
<dbReference type="InterPro" id="IPR011040">
    <property type="entry name" value="Sialidase"/>
</dbReference>